<feature type="compositionally biased region" description="Polar residues" evidence="1">
    <location>
        <begin position="70"/>
        <end position="80"/>
    </location>
</feature>
<proteinExistence type="predicted"/>
<name>A0A1D9Q4S0_SCLS1</name>
<protein>
    <submittedName>
        <fullName evidence="2">Uncharacterized protein</fullName>
    </submittedName>
</protein>
<reference evidence="3" key="1">
    <citation type="journal article" date="2017" name="Genome Biol. Evol.">
        <title>The complete genome sequence of the phytopathogenic fungus Sclerotinia sclerotiorum reveals insights into the genome architecture of broad host range pathogens.</title>
        <authorList>
            <person name="Derbyshire M."/>
            <person name="Denton-Giles M."/>
            <person name="Hegedus D."/>
            <person name="Seifbarghy S."/>
            <person name="Rollins J."/>
            <person name="van Kan J."/>
            <person name="Seidl M.F."/>
            <person name="Faino L."/>
            <person name="Mbengue M."/>
            <person name="Navaud O."/>
            <person name="Raffaele S."/>
            <person name="Hammond-Kosack K."/>
            <person name="Heard S."/>
            <person name="Oliver R."/>
        </authorList>
    </citation>
    <scope>NUCLEOTIDE SEQUENCE [LARGE SCALE GENOMIC DNA]</scope>
    <source>
        <strain evidence="3">ATCC 18683 / 1980 / Ss-1</strain>
    </source>
</reference>
<dbReference type="AlphaFoldDB" id="A0A1D9Q4S0"/>
<evidence type="ECO:0000256" key="1">
    <source>
        <dbReference type="SAM" id="MobiDB-lite"/>
    </source>
</evidence>
<accession>A0A1D9Q4S0</accession>
<evidence type="ECO:0000313" key="2">
    <source>
        <dbReference type="EMBL" id="APA09938.1"/>
    </source>
</evidence>
<feature type="compositionally biased region" description="Basic and acidic residues" evidence="1">
    <location>
        <begin position="84"/>
        <end position="99"/>
    </location>
</feature>
<dbReference type="VEuPathDB" id="FungiDB:sscle_05g047080"/>
<evidence type="ECO:0000313" key="3">
    <source>
        <dbReference type="Proteomes" id="UP000177798"/>
    </source>
</evidence>
<dbReference type="Proteomes" id="UP000177798">
    <property type="component" value="Chromosome 5"/>
</dbReference>
<gene>
    <name evidence="2" type="ORF">sscle_05g047080</name>
</gene>
<organism evidence="2 3">
    <name type="scientific">Sclerotinia sclerotiorum (strain ATCC 18683 / 1980 / Ss-1)</name>
    <name type="common">White mold</name>
    <name type="synonym">Whetzelinia sclerotiorum</name>
    <dbReference type="NCBI Taxonomy" id="665079"/>
    <lineage>
        <taxon>Eukaryota</taxon>
        <taxon>Fungi</taxon>
        <taxon>Dikarya</taxon>
        <taxon>Ascomycota</taxon>
        <taxon>Pezizomycotina</taxon>
        <taxon>Leotiomycetes</taxon>
        <taxon>Helotiales</taxon>
        <taxon>Sclerotiniaceae</taxon>
        <taxon>Sclerotinia</taxon>
    </lineage>
</organism>
<feature type="compositionally biased region" description="Polar residues" evidence="1">
    <location>
        <begin position="39"/>
        <end position="53"/>
    </location>
</feature>
<feature type="region of interest" description="Disordered" evidence="1">
    <location>
        <begin position="1"/>
        <end position="102"/>
    </location>
</feature>
<dbReference type="EMBL" id="CP017818">
    <property type="protein sequence ID" value="APA09938.1"/>
    <property type="molecule type" value="Genomic_DNA"/>
</dbReference>
<feature type="compositionally biased region" description="Acidic residues" evidence="1">
    <location>
        <begin position="19"/>
        <end position="34"/>
    </location>
</feature>
<dbReference type="OrthoDB" id="4179406at2759"/>
<sequence>MRGGKPNLQLGESWVVDGHDEEIDEYLPPNEEDYDHQAIISTPRRSTRGNNRSPDPEFVMPPLDAETLEASWSQSESTGRSPRRFQESKRRNSRHDTSHEIPNIRLRKQPSYNKSPFASSTTNFNTTHRPNSDAKDIITVLSDHTIMAFTWILEILKGALRLLRTPLSYLLAICILYGFSLAARNLITSSIYASLSPICFLPGSSLLNLPFCSTDNGGPVNRARVPVEFEQVMMVQSQFEDILKESAGGVSLPLDMKRGESFLRDLRQLVRYSQLRSRNELVLEFDGFIDTAKIASWDLTKFNSHVGRAVDSVISITRWTSRVLDGIQERESSRGLIGAFVNDKLLAPFQPIKFSERLILDQYVEHTRAVEEEIARLVVEAQALLLVLNNLEDRLEIIHGITVRDGVQVQASKDETLSELWAWLGGHRGKINKLNGQLNLLKDIGDRRKIALAHVSGTLIKLQQIGSGLEDLRERVAAPELSRDRTDIPLSVHIEHIQQGITRLEDQKLITQKSKDDIMERVRNRNEMEGNLIDG</sequence>